<keyword evidence="2" id="KW-0378">Hydrolase</keyword>
<keyword evidence="2" id="KW-0645">Protease</keyword>
<name>A0ABY1VP08_9ACTO</name>
<dbReference type="Pfam" id="PF02617">
    <property type="entry name" value="ClpS"/>
    <property type="match status" value="1"/>
</dbReference>
<dbReference type="Gene3D" id="3.30.1390.10">
    <property type="match status" value="1"/>
</dbReference>
<dbReference type="GO" id="GO:0006508">
    <property type="term" value="P:proteolysis"/>
    <property type="evidence" value="ECO:0007669"/>
    <property type="project" value="UniProtKB-KW"/>
</dbReference>
<protein>
    <submittedName>
        <fullName evidence="2">ATP-dependent Clp protease adaptor protein ClpS</fullName>
    </submittedName>
</protein>
<dbReference type="InterPro" id="IPR003769">
    <property type="entry name" value="ClpS_core"/>
</dbReference>
<evidence type="ECO:0000313" key="2">
    <source>
        <dbReference type="EMBL" id="SPT53849.1"/>
    </source>
</evidence>
<sequence>MSRIQKPCRACRYSESVTADLTTGASSQSQLLERPQTARRWCTVVHDDPVNTMNYVTWVFRSYFGFSRTVAQARMLEVHTRGRAVVSKGARERMEVDVAAMHSYGLRATLEPLGGDDEAASAGTAV</sequence>
<dbReference type="SUPFAM" id="SSF54736">
    <property type="entry name" value="ClpS-like"/>
    <property type="match status" value="1"/>
</dbReference>
<accession>A0ABY1VP08</accession>
<dbReference type="Proteomes" id="UP000250006">
    <property type="component" value="Unassembled WGS sequence"/>
</dbReference>
<keyword evidence="3" id="KW-1185">Reference proteome</keyword>
<gene>
    <name evidence="2" type="ORF">NCTC11535_01534</name>
</gene>
<dbReference type="EMBL" id="UAPQ01000008">
    <property type="protein sequence ID" value="SPT53849.1"/>
    <property type="molecule type" value="Genomic_DNA"/>
</dbReference>
<dbReference type="NCBIfam" id="NF000668">
    <property type="entry name" value="PRK00033.1-1"/>
    <property type="match status" value="1"/>
</dbReference>
<organism evidence="2 3">
    <name type="scientific">Actinomyces bovis</name>
    <dbReference type="NCBI Taxonomy" id="1658"/>
    <lineage>
        <taxon>Bacteria</taxon>
        <taxon>Bacillati</taxon>
        <taxon>Actinomycetota</taxon>
        <taxon>Actinomycetes</taxon>
        <taxon>Actinomycetales</taxon>
        <taxon>Actinomycetaceae</taxon>
        <taxon>Actinomyces</taxon>
    </lineage>
</organism>
<comment type="caution">
    <text evidence="2">The sequence shown here is derived from an EMBL/GenBank/DDBJ whole genome shotgun (WGS) entry which is preliminary data.</text>
</comment>
<dbReference type="PANTHER" id="PTHR33473:SF19">
    <property type="entry name" value="ATP-DEPENDENT CLP PROTEASE ADAPTER PROTEIN CLPS"/>
    <property type="match status" value="1"/>
</dbReference>
<proteinExistence type="predicted"/>
<dbReference type="GO" id="GO:0008233">
    <property type="term" value="F:peptidase activity"/>
    <property type="evidence" value="ECO:0007669"/>
    <property type="project" value="UniProtKB-KW"/>
</dbReference>
<dbReference type="PANTHER" id="PTHR33473">
    <property type="entry name" value="ATP-DEPENDENT CLP PROTEASE ADAPTER PROTEIN CLPS1, CHLOROPLASTIC"/>
    <property type="match status" value="1"/>
</dbReference>
<reference evidence="2 3" key="1">
    <citation type="submission" date="2018-06" db="EMBL/GenBank/DDBJ databases">
        <authorList>
            <consortium name="Pathogen Informatics"/>
            <person name="Doyle S."/>
        </authorList>
    </citation>
    <scope>NUCLEOTIDE SEQUENCE [LARGE SCALE GENOMIC DNA]</scope>
    <source>
        <strain evidence="2 3">NCTC11535</strain>
    </source>
</reference>
<dbReference type="InterPro" id="IPR022935">
    <property type="entry name" value="ClpS"/>
</dbReference>
<dbReference type="InterPro" id="IPR014719">
    <property type="entry name" value="Ribosomal_bL12_C/ClpS-like"/>
</dbReference>
<evidence type="ECO:0000259" key="1">
    <source>
        <dbReference type="Pfam" id="PF02617"/>
    </source>
</evidence>
<evidence type="ECO:0000313" key="3">
    <source>
        <dbReference type="Proteomes" id="UP000250006"/>
    </source>
</evidence>
<feature type="domain" description="Adaptor protein ClpS core" evidence="1">
    <location>
        <begin position="37"/>
        <end position="108"/>
    </location>
</feature>